<feature type="domain" description="Inhibitor I9" evidence="10">
    <location>
        <begin position="38"/>
        <end position="119"/>
    </location>
</feature>
<dbReference type="Gene3D" id="3.30.70.80">
    <property type="entry name" value="Peptidase S8 propeptide/proteinase inhibitor I9"/>
    <property type="match status" value="1"/>
</dbReference>
<dbReference type="Pfam" id="PF00082">
    <property type="entry name" value="Peptidase_S8"/>
    <property type="match status" value="1"/>
</dbReference>
<keyword evidence="2 7" id="KW-0645">Protease</keyword>
<sequence length="767" mass="82584">MALPSEHLHHNLFYLISLFSLLVLSLLHPIAANPAAKSYIVYMGRSTKELGDIEAAKQSHLTLLSSVIPSEASERLFLKHVYHHSFKGFSAMLTEEEASILSENDEILSIFPDTELDLHTTRSWDLLESSSGMARIQRLYPNGSNDVIIGVIDSGIWPESPSFDDDGFSEIPSRWKGTCMEGSDFKKSDCNRKLIGARYYDLTESSSNDTVGSPRDETGHGTHVTSIAVGNLVPNANDQGLARGLAKGGFTSSRFAVYKVCNSVSCSASASLKAIDDAIQDGVDIISISLGLSVQNLTFLDDPIALGSLHAVQAGILVIAGAGNSGPNPKTVVNTAPWIMTIAASSIDRTFGSNIVLGNKKVIQGFGVNFNSTKSFPLVFGGDAAVNSSFFKAASNCAPESLDRKKVEGKIVLCIDDEEYRNLTRIEKENTAWFAFAEGLILVDQAIQRSFPFAGNAAYTQIDNTGAAQILEYINSTKNATATILRSVDILKFEPAPVVADMSSRGPGKQTEGILKPDLAAPGVGILAAWPPTDDNGDFTMGKPTGFAMATGTSQACPHVSGAAAYMKSVRPKWTPSMIRSALMTTATITNNAGNPIANGTDAFASPHEMGAGQMNPNGALHPGLVYETNTTDYLYFLCYFGYETRLLRSMFDRKFTCPTNSSEDLISDINFPSISIGKLQGARTITRTVTNVGNRNSTYNVKIDSPDDLVVSVSPETLVFSPEHRKASFEVSFDGKGATTKGYKFGSVSWSDGKHWVRLVFAVNII</sequence>
<evidence type="ECO:0000256" key="4">
    <source>
        <dbReference type="ARBA" id="ARBA00022801"/>
    </source>
</evidence>
<evidence type="ECO:0000259" key="11">
    <source>
        <dbReference type="Pfam" id="PF17766"/>
    </source>
</evidence>
<evidence type="ECO:0000256" key="7">
    <source>
        <dbReference type="PROSITE-ProRule" id="PRU01240"/>
    </source>
</evidence>
<dbReference type="Pfam" id="PF05922">
    <property type="entry name" value="Inhibitor_I9"/>
    <property type="match status" value="1"/>
</dbReference>
<keyword evidence="13" id="KW-1185">Reference proteome</keyword>
<dbReference type="PROSITE" id="PS00137">
    <property type="entry name" value="SUBTILASE_HIS"/>
    <property type="match status" value="1"/>
</dbReference>
<feature type="domain" description="Subtilisin-like protease fibronectin type-III" evidence="11">
    <location>
        <begin position="669"/>
        <end position="764"/>
    </location>
</feature>
<evidence type="ECO:0000256" key="1">
    <source>
        <dbReference type="ARBA" id="ARBA00011073"/>
    </source>
</evidence>
<dbReference type="InterPro" id="IPR037045">
    <property type="entry name" value="S8pro/Inhibitor_I9_sf"/>
</dbReference>
<keyword evidence="8" id="KW-0812">Transmembrane</keyword>
<evidence type="ECO:0000259" key="10">
    <source>
        <dbReference type="Pfam" id="PF05922"/>
    </source>
</evidence>
<evidence type="ECO:0000256" key="2">
    <source>
        <dbReference type="ARBA" id="ARBA00022670"/>
    </source>
</evidence>
<dbReference type="PROSITE" id="PS00138">
    <property type="entry name" value="SUBTILASE_SER"/>
    <property type="match status" value="1"/>
</dbReference>
<dbReference type="AlphaFoldDB" id="A0AAD4S612"/>
<dbReference type="InterPro" id="IPR000209">
    <property type="entry name" value="Peptidase_S8/S53_dom"/>
</dbReference>
<evidence type="ECO:0000313" key="13">
    <source>
        <dbReference type="Proteomes" id="UP001202328"/>
    </source>
</evidence>
<accession>A0AAD4S612</accession>
<dbReference type="Gene3D" id="2.60.40.2310">
    <property type="match status" value="1"/>
</dbReference>
<keyword evidence="5 7" id="KW-0720">Serine protease</keyword>
<dbReference type="InterPro" id="IPR041469">
    <property type="entry name" value="Subtilisin-like_FN3"/>
</dbReference>
<dbReference type="EMBL" id="JAJJMB010014022">
    <property type="protein sequence ID" value="KAI3863943.1"/>
    <property type="molecule type" value="Genomic_DNA"/>
</dbReference>
<dbReference type="InterPro" id="IPR015500">
    <property type="entry name" value="Peptidase_S8_subtilisin-rel"/>
</dbReference>
<organism evidence="12 13">
    <name type="scientific">Papaver atlanticum</name>
    <dbReference type="NCBI Taxonomy" id="357466"/>
    <lineage>
        <taxon>Eukaryota</taxon>
        <taxon>Viridiplantae</taxon>
        <taxon>Streptophyta</taxon>
        <taxon>Embryophyta</taxon>
        <taxon>Tracheophyta</taxon>
        <taxon>Spermatophyta</taxon>
        <taxon>Magnoliopsida</taxon>
        <taxon>Ranunculales</taxon>
        <taxon>Papaveraceae</taxon>
        <taxon>Papaveroideae</taxon>
        <taxon>Papaver</taxon>
    </lineage>
</organism>
<dbReference type="PRINTS" id="PR00723">
    <property type="entry name" value="SUBTILISIN"/>
</dbReference>
<evidence type="ECO:0000259" key="9">
    <source>
        <dbReference type="Pfam" id="PF00082"/>
    </source>
</evidence>
<dbReference type="InterPro" id="IPR036852">
    <property type="entry name" value="Peptidase_S8/S53_dom_sf"/>
</dbReference>
<dbReference type="GO" id="GO:0004252">
    <property type="term" value="F:serine-type endopeptidase activity"/>
    <property type="evidence" value="ECO:0007669"/>
    <property type="project" value="UniProtKB-UniRule"/>
</dbReference>
<dbReference type="Pfam" id="PF17766">
    <property type="entry name" value="fn3_6"/>
    <property type="match status" value="1"/>
</dbReference>
<keyword evidence="4 7" id="KW-0378">Hydrolase</keyword>
<proteinExistence type="inferred from homology"/>
<evidence type="ECO:0000313" key="12">
    <source>
        <dbReference type="EMBL" id="KAI3863943.1"/>
    </source>
</evidence>
<dbReference type="PROSITE" id="PS51892">
    <property type="entry name" value="SUBTILASE"/>
    <property type="match status" value="1"/>
</dbReference>
<evidence type="ECO:0000256" key="5">
    <source>
        <dbReference type="ARBA" id="ARBA00022825"/>
    </source>
</evidence>
<reference evidence="12" key="1">
    <citation type="submission" date="2022-04" db="EMBL/GenBank/DDBJ databases">
        <title>A functionally conserved STORR gene fusion in Papaver species that diverged 16.8 million years ago.</title>
        <authorList>
            <person name="Catania T."/>
        </authorList>
    </citation>
    <scope>NUCLEOTIDE SEQUENCE</scope>
    <source>
        <strain evidence="12">S-188037</strain>
    </source>
</reference>
<comment type="similarity">
    <text evidence="1 7">Belongs to the peptidase S8 family.</text>
</comment>
<dbReference type="InterPro" id="IPR045051">
    <property type="entry name" value="SBT"/>
</dbReference>
<dbReference type="InterPro" id="IPR022398">
    <property type="entry name" value="Peptidase_S8_His-AS"/>
</dbReference>
<evidence type="ECO:0000256" key="8">
    <source>
        <dbReference type="SAM" id="Phobius"/>
    </source>
</evidence>
<keyword evidence="8" id="KW-1133">Transmembrane helix</keyword>
<evidence type="ECO:0000256" key="3">
    <source>
        <dbReference type="ARBA" id="ARBA00022729"/>
    </source>
</evidence>
<keyword evidence="8" id="KW-0472">Membrane</keyword>
<dbReference type="InterPro" id="IPR010259">
    <property type="entry name" value="S8pro/Inhibitor_I9"/>
</dbReference>
<dbReference type="Gene3D" id="3.50.30.30">
    <property type="match status" value="1"/>
</dbReference>
<comment type="caution">
    <text evidence="12">The sequence shown here is derived from an EMBL/GenBank/DDBJ whole genome shotgun (WGS) entry which is preliminary data.</text>
</comment>
<dbReference type="InterPro" id="IPR034197">
    <property type="entry name" value="Peptidases_S8_3"/>
</dbReference>
<dbReference type="SUPFAM" id="SSF52743">
    <property type="entry name" value="Subtilisin-like"/>
    <property type="match status" value="1"/>
</dbReference>
<feature type="transmembrane region" description="Helical" evidence="8">
    <location>
        <begin position="12"/>
        <end position="31"/>
    </location>
</feature>
<dbReference type="FunFam" id="3.40.50.200:FF:000006">
    <property type="entry name" value="Subtilisin-like protease SBT1.5"/>
    <property type="match status" value="1"/>
</dbReference>
<evidence type="ECO:0000256" key="6">
    <source>
        <dbReference type="PIRSR" id="PIRSR615500-1"/>
    </source>
</evidence>
<protein>
    <submittedName>
        <fullName evidence="12">Uncharacterized protein</fullName>
    </submittedName>
</protein>
<keyword evidence="3" id="KW-0732">Signal</keyword>
<dbReference type="GO" id="GO:0006508">
    <property type="term" value="P:proteolysis"/>
    <property type="evidence" value="ECO:0007669"/>
    <property type="project" value="UniProtKB-KW"/>
</dbReference>
<name>A0AAD4S612_9MAGN</name>
<feature type="domain" description="Peptidase S8/S53" evidence="9">
    <location>
        <begin position="145"/>
        <end position="593"/>
    </location>
</feature>
<dbReference type="PANTHER" id="PTHR10795">
    <property type="entry name" value="PROPROTEIN CONVERTASE SUBTILISIN/KEXIN"/>
    <property type="match status" value="1"/>
</dbReference>
<feature type="active site" description="Charge relay system" evidence="6 7">
    <location>
        <position position="153"/>
    </location>
</feature>
<dbReference type="Proteomes" id="UP001202328">
    <property type="component" value="Unassembled WGS sequence"/>
</dbReference>
<feature type="active site" description="Charge relay system" evidence="6 7">
    <location>
        <position position="554"/>
    </location>
</feature>
<dbReference type="CDD" id="cd02120">
    <property type="entry name" value="PA_subtilisin_like"/>
    <property type="match status" value="1"/>
</dbReference>
<gene>
    <name evidence="12" type="ORF">MKW98_031535</name>
</gene>
<dbReference type="InterPro" id="IPR023828">
    <property type="entry name" value="Peptidase_S8_Ser-AS"/>
</dbReference>
<feature type="active site" description="Charge relay system" evidence="6 7">
    <location>
        <position position="220"/>
    </location>
</feature>
<dbReference type="CDD" id="cd04852">
    <property type="entry name" value="Peptidases_S8_3"/>
    <property type="match status" value="1"/>
</dbReference>
<dbReference type="Gene3D" id="3.40.50.200">
    <property type="entry name" value="Peptidase S8/S53 domain"/>
    <property type="match status" value="1"/>
</dbReference>